<accession>A0ABT5DUS8</accession>
<dbReference type="Pfam" id="PF17517">
    <property type="entry name" value="IgGFc_binding"/>
    <property type="match status" value="1"/>
</dbReference>
<dbReference type="PANTHER" id="PTHR46534:SF1">
    <property type="entry name" value="IGGFC-BINDING PROTEIN N-TERMINAL DOMAIN-CONTAINING PROTEIN"/>
    <property type="match status" value="1"/>
</dbReference>
<dbReference type="PROSITE" id="PS51257">
    <property type="entry name" value="PROKAR_LIPOPROTEIN"/>
    <property type="match status" value="1"/>
</dbReference>
<dbReference type="InterPro" id="IPR035234">
    <property type="entry name" value="IgGFc-bd_N"/>
</dbReference>
<name>A0ABT5DUS8_9BACT</name>
<feature type="chain" id="PRO_5046547771" evidence="2">
    <location>
        <begin position="23"/>
        <end position="579"/>
    </location>
</feature>
<keyword evidence="5" id="KW-1185">Reference proteome</keyword>
<feature type="domain" description="IgGFc-binding protein N-terminal" evidence="3">
    <location>
        <begin position="258"/>
        <end position="557"/>
    </location>
</feature>
<dbReference type="Proteomes" id="UP001221686">
    <property type="component" value="Unassembled WGS sequence"/>
</dbReference>
<evidence type="ECO:0000256" key="1">
    <source>
        <dbReference type="SAM" id="MobiDB-lite"/>
    </source>
</evidence>
<organism evidence="4 5">
    <name type="scientific">Nannocystis bainbridge</name>
    <dbReference type="NCBI Taxonomy" id="2995303"/>
    <lineage>
        <taxon>Bacteria</taxon>
        <taxon>Pseudomonadati</taxon>
        <taxon>Myxococcota</taxon>
        <taxon>Polyangia</taxon>
        <taxon>Nannocystales</taxon>
        <taxon>Nannocystaceae</taxon>
        <taxon>Nannocystis</taxon>
    </lineage>
</organism>
<feature type="signal peptide" evidence="2">
    <location>
        <begin position="1"/>
        <end position="22"/>
    </location>
</feature>
<feature type="region of interest" description="Disordered" evidence="1">
    <location>
        <begin position="23"/>
        <end position="55"/>
    </location>
</feature>
<keyword evidence="2" id="KW-0732">Signal</keyword>
<evidence type="ECO:0000313" key="4">
    <source>
        <dbReference type="EMBL" id="MDC0717402.1"/>
    </source>
</evidence>
<evidence type="ECO:0000313" key="5">
    <source>
        <dbReference type="Proteomes" id="UP001221686"/>
    </source>
</evidence>
<evidence type="ECO:0000259" key="3">
    <source>
        <dbReference type="Pfam" id="PF17517"/>
    </source>
</evidence>
<feature type="compositionally biased region" description="Low complexity" evidence="1">
    <location>
        <begin position="24"/>
        <end position="55"/>
    </location>
</feature>
<evidence type="ECO:0000256" key="2">
    <source>
        <dbReference type="SAM" id="SignalP"/>
    </source>
</evidence>
<sequence length="579" mass="60036">MRIRSRLVAAFILIAGCGDSTANTGTSEGTSSTGEPSSSSSTTVETPTTTGTTGPAACAPGVLECVSETEVAECGPDGQFGAPVACPDGGVCVDGSGCVGCEPGAVRCEGDALQQCSEAGAWEDQLTCSAAQGLTCDAAAMTCAGACAPELLPRTASGCEFYALTALQLGENGSIFAVVIENPNDSPVTVTISQNEDFTPVIETVDADSFRVIELPFTLNLSTALVGKLEFDGAYHIESDLPVQVVQYNTFNLSASADSALLWPRHTWGTDYFVSSYPATEVPSGFYHGAWAVVAGADKLSVEATALPGTKSKAGPGIGVDGSGKAPLNAGDVLQIVSDDDGDLTGTRLVADKPIQVLGGHECSFMPVGVGYCDHLEDMMLSVPQLGTEYVIVAPSRHNPPTLRRDQVVRVVASAPNTELTFEPPIFPPMTIAGAGEFVELGPSSEHFALVSSAPVLVTQYMVGSTHVGDFTDPAMLVTLPVTRWHGTHYVHALPAWLPVDVDIVAPTGATVMVDGAPVAGFQDLGDAPYQTAHVRFDEDDGLVEIAADQPIFVSVYATRSDAPASSFWHSTGGLLAPE</sequence>
<dbReference type="PANTHER" id="PTHR46534">
    <property type="entry name" value="IGGFC_BINDING DOMAIN-CONTAINING PROTEIN"/>
    <property type="match status" value="1"/>
</dbReference>
<gene>
    <name evidence="4" type="ORF">POL25_10895</name>
</gene>
<dbReference type="EMBL" id="JAQNDL010000001">
    <property type="protein sequence ID" value="MDC0717402.1"/>
    <property type="molecule type" value="Genomic_DNA"/>
</dbReference>
<proteinExistence type="predicted"/>
<reference evidence="4 5" key="1">
    <citation type="submission" date="2022-11" db="EMBL/GenBank/DDBJ databases">
        <title>Minimal conservation of predation-associated metabolite biosynthetic gene clusters underscores biosynthetic potential of Myxococcota including descriptions for ten novel species: Archangium lansinium sp. nov., Myxococcus landrumus sp. nov., Nannocystis bai.</title>
        <authorList>
            <person name="Ahearne A."/>
            <person name="Stevens C."/>
            <person name="Dowd S."/>
        </authorList>
    </citation>
    <scope>NUCLEOTIDE SEQUENCE [LARGE SCALE GENOMIC DNA]</scope>
    <source>
        <strain evidence="4 5">BB15-2</strain>
    </source>
</reference>
<protein>
    <submittedName>
        <fullName evidence="4">IgGFc-binding protein</fullName>
    </submittedName>
</protein>
<dbReference type="RefSeq" id="WP_272085889.1">
    <property type="nucleotide sequence ID" value="NZ_JAQNDL010000001.1"/>
</dbReference>
<comment type="caution">
    <text evidence="4">The sequence shown here is derived from an EMBL/GenBank/DDBJ whole genome shotgun (WGS) entry which is preliminary data.</text>
</comment>